<dbReference type="Pfam" id="PF07771">
    <property type="entry name" value="TSGP1"/>
    <property type="match status" value="1"/>
</dbReference>
<feature type="signal peptide" evidence="4">
    <location>
        <begin position="1"/>
        <end position="21"/>
    </location>
</feature>
<feature type="region of interest" description="Disordered" evidence="3">
    <location>
        <begin position="82"/>
        <end position="120"/>
    </location>
</feature>
<evidence type="ECO:0000256" key="3">
    <source>
        <dbReference type="SAM" id="MobiDB-lite"/>
    </source>
</evidence>
<keyword evidence="2" id="KW-0964">Secreted</keyword>
<organism evidence="5">
    <name type="scientific">Ixodes ricinus</name>
    <name type="common">Common tick</name>
    <name type="synonym">Acarus ricinus</name>
    <dbReference type="NCBI Taxonomy" id="34613"/>
    <lineage>
        <taxon>Eukaryota</taxon>
        <taxon>Metazoa</taxon>
        <taxon>Ecdysozoa</taxon>
        <taxon>Arthropoda</taxon>
        <taxon>Chelicerata</taxon>
        <taxon>Arachnida</taxon>
        <taxon>Acari</taxon>
        <taxon>Parasitiformes</taxon>
        <taxon>Ixodida</taxon>
        <taxon>Ixodoidea</taxon>
        <taxon>Ixodidae</taxon>
        <taxon>Ixodinae</taxon>
        <taxon>Ixodes</taxon>
    </lineage>
</organism>
<feature type="compositionally biased region" description="Basic residues" evidence="3">
    <location>
        <begin position="98"/>
        <end position="120"/>
    </location>
</feature>
<feature type="chain" id="PRO_5005516988" evidence="4">
    <location>
        <begin position="22"/>
        <end position="120"/>
    </location>
</feature>
<proteinExistence type="evidence at transcript level"/>
<evidence type="ECO:0000313" key="5">
    <source>
        <dbReference type="EMBL" id="JAA68529.1"/>
    </source>
</evidence>
<comment type="subcellular location">
    <subcellularLocation>
        <location evidence="1">Secreted</location>
    </subcellularLocation>
</comment>
<evidence type="ECO:0000256" key="2">
    <source>
        <dbReference type="ARBA" id="ARBA00022525"/>
    </source>
</evidence>
<evidence type="ECO:0000256" key="1">
    <source>
        <dbReference type="ARBA" id="ARBA00004613"/>
    </source>
</evidence>
<dbReference type="InterPro" id="IPR011694">
    <property type="entry name" value="Ixonnexin-like"/>
</dbReference>
<dbReference type="CDD" id="cd23501">
    <property type="entry name" value="TSLPI_Salp14_NTD"/>
    <property type="match status" value="1"/>
</dbReference>
<protein>
    <submittedName>
        <fullName evidence="5">Putative basic tail protein</fullName>
    </submittedName>
</protein>
<keyword evidence="4" id="KW-0732">Signal</keyword>
<reference evidence="5" key="1">
    <citation type="submission" date="2012-12" db="EMBL/GenBank/DDBJ databases">
        <title>Identification and characterization of a phenylalanine ammonia-lyase gene family in Isatis indigotica Fort.</title>
        <authorList>
            <person name="Liu Q."/>
            <person name="Chen J."/>
            <person name="Zhou X."/>
            <person name="Di P."/>
            <person name="Xiao Y."/>
            <person name="Xuan H."/>
            <person name="Zhang L."/>
            <person name="Chen W."/>
        </authorList>
    </citation>
    <scope>NUCLEOTIDE SEQUENCE</scope>
    <source>
        <tissue evidence="5">Salivary gland</tissue>
    </source>
</reference>
<accession>A0A0K8RDF8</accession>
<name>A0A0K8RDF8_IXORI</name>
<dbReference type="EMBL" id="GADI01005279">
    <property type="protein sequence ID" value="JAA68529.1"/>
    <property type="molecule type" value="mRNA"/>
</dbReference>
<sequence>MGFTGITLVLVSLAFFGSAAAHDCQNGTRLQSQKDREGCDFYCWNERTNSYDQFFFTDGVECFYNDGGHGVCKNGDCHLTSNTGGPSHNDDDAPATTKKPKSKKKKPKKPKKTKGKSKKE</sequence>
<dbReference type="AlphaFoldDB" id="A0A0K8RDF8"/>
<dbReference type="GO" id="GO:0005576">
    <property type="term" value="C:extracellular region"/>
    <property type="evidence" value="ECO:0007669"/>
    <property type="project" value="UniProtKB-SubCell"/>
</dbReference>
<evidence type="ECO:0000256" key="4">
    <source>
        <dbReference type="SAM" id="SignalP"/>
    </source>
</evidence>